<dbReference type="FunFam" id="2.170.150.10:FF:000002">
    <property type="entry name" value="Translationally-controlled tumor protein homolog"/>
    <property type="match status" value="1"/>
</dbReference>
<feature type="region of interest" description="Disordered" evidence="3">
    <location>
        <begin position="342"/>
        <end position="362"/>
    </location>
</feature>
<dbReference type="InterPro" id="IPR018105">
    <property type="entry name" value="Translational_control_tumour_p"/>
</dbReference>
<evidence type="ECO:0000256" key="3">
    <source>
        <dbReference type="SAM" id="MobiDB-lite"/>
    </source>
</evidence>
<dbReference type="InterPro" id="IPR011057">
    <property type="entry name" value="Mss4-like_sf"/>
</dbReference>
<evidence type="ECO:0000313" key="5">
    <source>
        <dbReference type="EMBL" id="RMX60757.1"/>
    </source>
</evidence>
<keyword evidence="6" id="KW-1185">Reference proteome</keyword>
<feature type="domain" description="TCTP" evidence="4">
    <location>
        <begin position="1"/>
        <end position="172"/>
    </location>
</feature>
<name>A0A3M6V4F1_POCDA</name>
<dbReference type="AlphaFoldDB" id="A0A3M6V4F1"/>
<dbReference type="EMBL" id="RCHS01000120">
    <property type="protein sequence ID" value="RMX60757.1"/>
    <property type="molecule type" value="Genomic_DNA"/>
</dbReference>
<dbReference type="GO" id="GO:0005509">
    <property type="term" value="F:calcium ion binding"/>
    <property type="evidence" value="ECO:0007669"/>
    <property type="project" value="TreeGrafter"/>
</dbReference>
<dbReference type="PRINTS" id="PR01653">
    <property type="entry name" value="TCTPROTEIN"/>
</dbReference>
<dbReference type="InterPro" id="IPR011323">
    <property type="entry name" value="Mss4/transl-control_tumour"/>
</dbReference>
<proteinExistence type="inferred from homology"/>
<evidence type="ECO:0000259" key="4">
    <source>
        <dbReference type="PROSITE" id="PS51797"/>
    </source>
</evidence>
<accession>A0A3M6V4F1</accession>
<comment type="caution">
    <text evidence="5">The sequence shown here is derived from an EMBL/GenBank/DDBJ whole genome shotgun (WGS) entry which is preliminary data.</text>
</comment>
<dbReference type="PROSITE" id="PS51797">
    <property type="entry name" value="TCTP_3"/>
    <property type="match status" value="2"/>
</dbReference>
<dbReference type="OrthoDB" id="10248936at2759"/>
<gene>
    <name evidence="5" type="ORF">pdam_00014299</name>
</gene>
<feature type="domain" description="TCTP" evidence="4">
    <location>
        <begin position="297"/>
        <end position="474"/>
    </location>
</feature>
<reference evidence="5 6" key="1">
    <citation type="journal article" date="2018" name="Sci. Rep.">
        <title>Comparative analysis of the Pocillopora damicornis genome highlights role of immune system in coral evolution.</title>
        <authorList>
            <person name="Cunning R."/>
            <person name="Bay R.A."/>
            <person name="Gillette P."/>
            <person name="Baker A.C."/>
            <person name="Traylor-Knowles N."/>
        </authorList>
    </citation>
    <scope>NUCLEOTIDE SEQUENCE [LARGE SCALE GENOMIC DNA]</scope>
    <source>
        <strain evidence="5">RSMAS</strain>
        <tissue evidence="5">Whole animal</tissue>
    </source>
</reference>
<dbReference type="PANTHER" id="PTHR11991:SF0">
    <property type="entry name" value="TRANSLATIONALLY-CONTROLLED TUMOR PROTEIN"/>
    <property type="match status" value="1"/>
</dbReference>
<dbReference type="Proteomes" id="UP000275408">
    <property type="component" value="Unassembled WGS sequence"/>
</dbReference>
<dbReference type="SUPFAM" id="SSF51316">
    <property type="entry name" value="Mss4-like"/>
    <property type="match status" value="2"/>
</dbReference>
<feature type="non-terminal residue" evidence="5">
    <location>
        <position position="496"/>
    </location>
</feature>
<dbReference type="Gene3D" id="2.170.150.10">
    <property type="entry name" value="Metal Binding Protein, Guanine Nucleotide Exchange Factor, Chain A"/>
    <property type="match status" value="2"/>
</dbReference>
<evidence type="ECO:0000313" key="6">
    <source>
        <dbReference type="Proteomes" id="UP000275408"/>
    </source>
</evidence>
<dbReference type="PROSITE" id="PS01002">
    <property type="entry name" value="TCTP_1"/>
    <property type="match status" value="1"/>
</dbReference>
<dbReference type="InterPro" id="IPR018103">
    <property type="entry name" value="Translation_control_tumour_CS"/>
</dbReference>
<protein>
    <recommendedName>
        <fullName evidence="1">Translationally-controlled tumor protein homolog</fullName>
    </recommendedName>
</protein>
<dbReference type="InterPro" id="IPR034737">
    <property type="entry name" value="TCTP"/>
</dbReference>
<evidence type="ECO:0000256" key="2">
    <source>
        <dbReference type="PROSITE-ProRule" id="PRU01133"/>
    </source>
</evidence>
<comment type="similarity">
    <text evidence="2">Belongs to the TCTP family.</text>
</comment>
<evidence type="ECO:0000256" key="1">
    <source>
        <dbReference type="ARBA" id="ARBA00014759"/>
    </source>
</evidence>
<sequence>MIVYRDLLSNDELFTDSCKMREVDDSVFIEVEGKHTTECTKVDDAMIGGNKSAESYEEESADASTSGVDIVLQNRLAWVDMDKKKYQKYIKAYVAKLVEKLTETKPDYVATFKKKAIPAVKRILDNFDEWDFYRGETDFEGANGMLCILGYREDQTTPYLLFFKDGLLEEKVICWKRLEILKKKLLKQRELNGLILEKVCVTEKIVELANKNANQHGLEMLGKKTETYGDSLVSIKKKLPNEIKRNLARQNGNKEWHFDSLRMAILNEIDILEAGKNSCNDFVVIDSSLDNTHRCVFHGCKDIITEKDMFSDAYKYREVDDGIFYEVEGKLILEDDSIEDNLIGGNKSAEEPEDSGTEEKQTQKVVNLVKGSNLEEDETLKVPPKKGDVEKAIQTYVKKLVTKIKETRPDYVPTFKANVSKAMRRILNIGNWKFYRGEDDGFECEGMLAFLGYREDGETPYMLFFKDGLYKEEAIALSLKIMYQNLDGIYVCAIGE</sequence>
<dbReference type="STRING" id="46731.A0A3M6V4F1"/>
<dbReference type="Pfam" id="PF00838">
    <property type="entry name" value="TCTP"/>
    <property type="match status" value="2"/>
</dbReference>
<dbReference type="PANTHER" id="PTHR11991">
    <property type="entry name" value="TRANSLATIONALLY CONTROLLED TUMOR PROTEIN-RELATED"/>
    <property type="match status" value="1"/>
</dbReference>
<organism evidence="5 6">
    <name type="scientific">Pocillopora damicornis</name>
    <name type="common">Cauliflower coral</name>
    <name type="synonym">Millepora damicornis</name>
    <dbReference type="NCBI Taxonomy" id="46731"/>
    <lineage>
        <taxon>Eukaryota</taxon>
        <taxon>Metazoa</taxon>
        <taxon>Cnidaria</taxon>
        <taxon>Anthozoa</taxon>
        <taxon>Hexacorallia</taxon>
        <taxon>Scleractinia</taxon>
        <taxon>Astrocoeniina</taxon>
        <taxon>Pocilloporidae</taxon>
        <taxon>Pocillopora</taxon>
    </lineage>
</organism>
<dbReference type="GO" id="GO:0005737">
    <property type="term" value="C:cytoplasm"/>
    <property type="evidence" value="ECO:0007669"/>
    <property type="project" value="TreeGrafter"/>
</dbReference>